<gene>
    <name evidence="2" type="primary">hco</name>
    <name evidence="2" type="ORF">PhiH1_060</name>
</gene>
<dbReference type="KEGG" id="vg:62571571"/>
<organismHost>
    <name type="scientific">Halobacterium salinarum</name>
    <name type="common">Halobacterium halobium</name>
    <dbReference type="NCBI Taxonomy" id="2242"/>
</organismHost>
<dbReference type="EMBL" id="MK002701">
    <property type="protein sequence ID" value="AYM00259.1"/>
    <property type="molecule type" value="Genomic_DNA"/>
</dbReference>
<keyword evidence="3" id="KW-1185">Reference proteome</keyword>
<feature type="compositionally biased region" description="Basic and acidic residues" evidence="1">
    <location>
        <begin position="27"/>
        <end position="41"/>
    </location>
</feature>
<proteinExistence type="predicted"/>
<dbReference type="GeneID" id="62571571"/>
<dbReference type="RefSeq" id="YP_009981819.1">
    <property type="nucleotide sequence ID" value="NC_052650.1"/>
</dbReference>
<accession>A0A3G1ZKQ0</accession>
<name>A0A3G1ZKQ0_BPPHH</name>
<organism evidence="2 3">
    <name type="scientific">Halobacterium phage phiH</name>
    <name type="common">Bacteriophage phi-H</name>
    <dbReference type="NCBI Taxonomy" id="169684"/>
    <lineage>
        <taxon>Viruses</taxon>
        <taxon>Duplodnaviria</taxon>
        <taxon>Heunggongvirae</taxon>
        <taxon>Uroviricota</taxon>
        <taxon>Caudoviricetes</taxon>
        <taxon>Vertoviridae</taxon>
        <taxon>Myohalovirus</taxon>
        <taxon>Myohalovirus spontanei</taxon>
        <taxon>Myohalovirus phiH</taxon>
    </lineage>
</organism>
<evidence type="ECO:0000256" key="1">
    <source>
        <dbReference type="SAM" id="MobiDB-lite"/>
    </source>
</evidence>
<reference evidence="2 3" key="1">
    <citation type="journal article" date="2018" name="Genes (Basel)">
        <title>Complete Genome Sequence of the Model Halovirus PhiH1 (PhiH1).</title>
        <authorList>
            <person name="Dyall-Smith M."/>
            <person name="Pfeifer F."/>
            <person name="Witte A."/>
            <person name="Oesterhelt D."/>
            <person name="Pfeiffer F."/>
        </authorList>
    </citation>
    <scope>NUCLEOTIDE SEQUENCE [LARGE SCALE GENOMIC DNA]</scope>
    <source>
        <strain evidence="2">Variant phiH1</strain>
    </source>
</reference>
<sequence>MSGFPSAPAKARQRLQMHGSDITIQHYEIEDGGSRGSRPVESEEQTVKAYVQDKSASTNLHELLGRELSIDVRFRVLGAAMHDDLRDGGHDGASRVTYRERTYVVEHVEDEGDGTLTLHCSTWESD</sequence>
<protein>
    <submittedName>
        <fullName evidence="2">Head closure protein, type 1</fullName>
    </submittedName>
</protein>
<dbReference type="Proteomes" id="UP000277198">
    <property type="component" value="Segment"/>
</dbReference>
<evidence type="ECO:0000313" key="2">
    <source>
        <dbReference type="EMBL" id="AYM00259.1"/>
    </source>
</evidence>
<evidence type="ECO:0000313" key="3">
    <source>
        <dbReference type="Proteomes" id="UP000277198"/>
    </source>
</evidence>
<feature type="region of interest" description="Disordered" evidence="1">
    <location>
        <begin position="1"/>
        <end position="53"/>
    </location>
</feature>